<dbReference type="Proteomes" id="UP000023152">
    <property type="component" value="Unassembled WGS sequence"/>
</dbReference>
<feature type="transmembrane region" description="Helical" evidence="1">
    <location>
        <begin position="245"/>
        <end position="266"/>
    </location>
</feature>
<evidence type="ECO:0000313" key="2">
    <source>
        <dbReference type="EMBL" id="ETO08619.1"/>
    </source>
</evidence>
<dbReference type="OrthoDB" id="416253at2759"/>
<keyword evidence="1" id="KW-0812">Transmembrane</keyword>
<dbReference type="SUPFAM" id="SSF51430">
    <property type="entry name" value="NAD(P)-linked oxidoreductase"/>
    <property type="match status" value="1"/>
</dbReference>
<keyword evidence="1" id="KW-1133">Transmembrane helix</keyword>
<proteinExistence type="predicted"/>
<evidence type="ECO:0000256" key="1">
    <source>
        <dbReference type="SAM" id="Phobius"/>
    </source>
</evidence>
<dbReference type="InterPro" id="IPR036812">
    <property type="entry name" value="NAD(P)_OxRdtase_dom_sf"/>
</dbReference>
<dbReference type="AlphaFoldDB" id="X6M3W3"/>
<name>X6M3W3_RETFI</name>
<protein>
    <submittedName>
        <fullName evidence="2">Uncharacterized protein</fullName>
    </submittedName>
</protein>
<sequence>MHNIPRKGNKHHHFNANTNNSSVHRWDQKNFDDDTFFNCHLHTLNFFYLFFLFLLLLLKKIQRKMEFKLILNFIQAMLILTFFPFILATLYSLDLIKQKKKNHLITSLESQKKLPYFMKTKKKWGEGIQSYLIKNIEKVSREDKFVSGLDYFNLYLIHSPIGGENIRTYQVLVDLQGKGKIKFIAKKQKRDSFFGKKKEIIKHCRSKGIMVDIWNWDIDNKDIKFFDGLNENFNCTLGFQQRKTWMIFRLCFALLALFKIFIHFIFKRRMKPIDANPFL</sequence>
<gene>
    <name evidence="2" type="ORF">RFI_28769</name>
</gene>
<accession>X6M3W3</accession>
<reference evidence="2 3" key="1">
    <citation type="journal article" date="2013" name="Curr. Biol.">
        <title>The Genome of the Foraminiferan Reticulomyxa filosa.</title>
        <authorList>
            <person name="Glockner G."/>
            <person name="Hulsmann N."/>
            <person name="Schleicher M."/>
            <person name="Noegel A.A."/>
            <person name="Eichinger L."/>
            <person name="Gallinger C."/>
            <person name="Pawlowski J."/>
            <person name="Sierra R."/>
            <person name="Euteneuer U."/>
            <person name="Pillet L."/>
            <person name="Moustafa A."/>
            <person name="Platzer M."/>
            <person name="Groth M."/>
            <person name="Szafranski K."/>
            <person name="Schliwa M."/>
        </authorList>
    </citation>
    <scope>NUCLEOTIDE SEQUENCE [LARGE SCALE GENOMIC DNA]</scope>
</reference>
<feature type="transmembrane region" description="Helical" evidence="1">
    <location>
        <begin position="35"/>
        <end position="58"/>
    </location>
</feature>
<keyword evidence="1" id="KW-0472">Membrane</keyword>
<keyword evidence="3" id="KW-1185">Reference proteome</keyword>
<feature type="transmembrane region" description="Helical" evidence="1">
    <location>
        <begin position="70"/>
        <end position="93"/>
    </location>
</feature>
<organism evidence="2 3">
    <name type="scientific">Reticulomyxa filosa</name>
    <dbReference type="NCBI Taxonomy" id="46433"/>
    <lineage>
        <taxon>Eukaryota</taxon>
        <taxon>Sar</taxon>
        <taxon>Rhizaria</taxon>
        <taxon>Retaria</taxon>
        <taxon>Foraminifera</taxon>
        <taxon>Monothalamids</taxon>
        <taxon>Reticulomyxidae</taxon>
        <taxon>Reticulomyxa</taxon>
    </lineage>
</organism>
<evidence type="ECO:0000313" key="3">
    <source>
        <dbReference type="Proteomes" id="UP000023152"/>
    </source>
</evidence>
<dbReference type="EMBL" id="ASPP01024856">
    <property type="protein sequence ID" value="ETO08619.1"/>
    <property type="molecule type" value="Genomic_DNA"/>
</dbReference>
<comment type="caution">
    <text evidence="2">The sequence shown here is derived from an EMBL/GenBank/DDBJ whole genome shotgun (WGS) entry which is preliminary data.</text>
</comment>